<evidence type="ECO:0000256" key="3">
    <source>
        <dbReference type="SAM" id="MobiDB-lite"/>
    </source>
</evidence>
<feature type="repeat" description="HEAT" evidence="1">
    <location>
        <begin position="996"/>
        <end position="1034"/>
    </location>
</feature>
<dbReference type="Proteomes" id="UP001235939">
    <property type="component" value="Chromosome 03"/>
</dbReference>
<dbReference type="InterPro" id="IPR021133">
    <property type="entry name" value="HEAT_type_2"/>
</dbReference>
<protein>
    <submittedName>
        <fullName evidence="5">MTOR</fullName>
    </submittedName>
</protein>
<dbReference type="SMART" id="SM01346">
    <property type="entry name" value="DUF3385"/>
    <property type="match status" value="1"/>
</dbReference>
<proteinExistence type="predicted"/>
<dbReference type="InterPro" id="IPR016024">
    <property type="entry name" value="ARM-type_fold"/>
</dbReference>
<dbReference type="Gene3D" id="1.25.10.10">
    <property type="entry name" value="Leucine-rich Repeat Variant"/>
    <property type="match status" value="5"/>
</dbReference>
<feature type="coiled-coil region" evidence="2">
    <location>
        <begin position="256"/>
        <end position="283"/>
    </location>
</feature>
<accession>A0ABY6K8R5</accession>
<dbReference type="PANTHER" id="PTHR11139:SF9">
    <property type="entry name" value="SERINE_THREONINE-PROTEIN KINASE MTOR"/>
    <property type="match status" value="1"/>
</dbReference>
<dbReference type="PROSITE" id="PS50077">
    <property type="entry name" value="HEAT_REPEAT"/>
    <property type="match status" value="1"/>
</dbReference>
<evidence type="ECO:0000259" key="4">
    <source>
        <dbReference type="SMART" id="SM01346"/>
    </source>
</evidence>
<reference evidence="5 6" key="1">
    <citation type="submission" date="2022-01" db="EMBL/GenBank/DDBJ databases">
        <title>A chromosomal length assembly of Cordylochernes scorpioides.</title>
        <authorList>
            <person name="Zeh D."/>
            <person name="Zeh J."/>
        </authorList>
    </citation>
    <scope>NUCLEOTIDE SEQUENCE [LARGE SCALE GENOMIC DNA]</scope>
    <source>
        <strain evidence="5">IN4F17</strain>
        <tissue evidence="5">Whole Body</tissue>
    </source>
</reference>
<dbReference type="Pfam" id="PF11865">
    <property type="entry name" value="mTOR_dom"/>
    <property type="match status" value="1"/>
</dbReference>
<evidence type="ECO:0000256" key="1">
    <source>
        <dbReference type="PROSITE-ProRule" id="PRU00103"/>
    </source>
</evidence>
<evidence type="ECO:0000256" key="2">
    <source>
        <dbReference type="SAM" id="Coils"/>
    </source>
</evidence>
<dbReference type="InterPro" id="IPR024585">
    <property type="entry name" value="mTOR_dom"/>
</dbReference>
<keyword evidence="6" id="KW-1185">Reference proteome</keyword>
<evidence type="ECO:0000313" key="5">
    <source>
        <dbReference type="EMBL" id="UYV65261.1"/>
    </source>
</evidence>
<sequence length="1471" mass="166013">MSQRLDHFVSGLRSRSEEVRLRAARDLHQFVTTELREMSMENFNLFMDNFNTLILEMVSSSDLNEKKGGILAIMNLIGVELGNHTQRVSRFANYLRNLLPSNDPAVMELTAHAVGRLAAAAGTYTVEYVEFEVKRAFEWLSGDRNEWKRHASVLVLRELAMATPTLFFQNMQLFFEYIFNVVRDPKPMVRDSAVGALRAALVVCAQRENKELQEPLWYRYAYEEAEKGFEEVVVREKGINKDDRIHGSLLIFNELLRAGNLEAEKIRQELEDITHQHTAYQEHSARHHLLLGSGSLTRGFKALHQLTSSHHRGGLSAVIRYHKAMGTFPGGTSTPTRRMPLIESSTCKTLVQTKFDHICLLALRHKNSRSIYVHHALIQLLSRLAAFQSQRFVRNYLGETMQYLEACLKREKERAQAFTAIGLVALAIQGEIRRYIPRVLEAVRTALPAKDVHVKKRSSAVVEPAVFACISLLGRSGLPELEGELRKLLEPMMATGLSPGLTAALQELCRNVPGLKAEIQEGLLRMLSYVLMHQPLQHPGMPMIATAHPPPYGYLQNLMDNTDNSNIILALKTLGSFDFHGRSLRQFVSHCAENYLVTEHKELRLEAVKTCCRLLQPIVQSAKQANRSPSTIRTVQEVLTKLLATGVSDPDSDVRYCVLASLDERFDAYLAEAENIKALFLCLHDETFEIRELALCTIGRLSSINPACVLPSLRKVLIEILSELEHSGVGRNKEQSTKMLAHLVASAPRLIQPYLEPILKALIPKLKEPDPNPGVTVSVLAAIGELSQVSGPEMRKWMDELLILILEMLQDSSSLAKREVSLWTLGQLVESTGYVVEPYQKHPMLLEILLSFLKTEQSPGIRREAIRVLGLLGALDPYKHKINLGLIDHSGESGGALSLDGPEASQGSPPPLLPSLASFLSTELAFLSEGQLNASDMLVNMSSGNPEDFYPAIALGTLMRIIHDPTLSQHHTIVVQSIIFIFKSLGIRCVNYVPQVMPSFIQLIRNSDPSIREFLFQQLGHLISIVKQHIRNYLPDIFDLIKEFWTVNTQMPNTIILVVEQLVLALGSEFRIYLPQLMPQILRVFLYDTTPVKSITSTLLTALQKFGPCLDDFLHLILPPVVKLFDAPDVPLPVKKLALETIQDLASKVDFTAYASRIIHPLVRCLENSDLRPVAMDTLCALIEQLGRRFVIFQPLVCKAVQKHRLSHIHFEALIERISKTDITCNMTDSTRLTPVDCSQEPGHGEEDDGGLPTTRFQNYPEQERSQDNQDGSAMIKKLPVSAVNIQRAWTATRKVSKEDWMEWMRRLSIELLKESPAPELRSCWVLAQSYHQLPRDLFNAAFLSCWTELNKENQDELVKNLADALTSQEIPEITQSLLNLAEFMEHCEKVNFWRLGSYRGRTQLWLGPMTLDPKLLGERALKCRAYAKALHYKEEEFHKGPDTWVLESLIRKTCNELAGRGQESYQKATR</sequence>
<gene>
    <name evidence="5" type="ORF">LAZ67_3003732</name>
</gene>
<evidence type="ECO:0000313" key="6">
    <source>
        <dbReference type="Proteomes" id="UP001235939"/>
    </source>
</evidence>
<dbReference type="InterPro" id="IPR050517">
    <property type="entry name" value="DDR_Repair_Kinase"/>
</dbReference>
<organism evidence="5 6">
    <name type="scientific">Cordylochernes scorpioides</name>
    <dbReference type="NCBI Taxonomy" id="51811"/>
    <lineage>
        <taxon>Eukaryota</taxon>
        <taxon>Metazoa</taxon>
        <taxon>Ecdysozoa</taxon>
        <taxon>Arthropoda</taxon>
        <taxon>Chelicerata</taxon>
        <taxon>Arachnida</taxon>
        <taxon>Pseudoscorpiones</taxon>
        <taxon>Cheliferoidea</taxon>
        <taxon>Chernetidae</taxon>
        <taxon>Cordylochernes</taxon>
    </lineage>
</organism>
<dbReference type="SUPFAM" id="SSF48371">
    <property type="entry name" value="ARM repeat"/>
    <property type="match status" value="1"/>
</dbReference>
<dbReference type="InterPro" id="IPR011989">
    <property type="entry name" value="ARM-like"/>
</dbReference>
<dbReference type="EMBL" id="CP092865">
    <property type="protein sequence ID" value="UYV65261.1"/>
    <property type="molecule type" value="Genomic_DNA"/>
</dbReference>
<dbReference type="PANTHER" id="PTHR11139">
    <property type="entry name" value="ATAXIA TELANGIECTASIA MUTATED ATM -RELATED"/>
    <property type="match status" value="1"/>
</dbReference>
<name>A0ABY6K8R5_9ARAC</name>
<feature type="region of interest" description="Disordered" evidence="3">
    <location>
        <begin position="1234"/>
        <end position="1273"/>
    </location>
</feature>
<feature type="domain" description="Serine/threonine-protein kinase mTOR" evidence="4">
    <location>
        <begin position="835"/>
        <end position="1027"/>
    </location>
</feature>
<keyword evidence="2" id="KW-0175">Coiled coil</keyword>